<dbReference type="GO" id="GO:0005886">
    <property type="term" value="C:plasma membrane"/>
    <property type="evidence" value="ECO:0007669"/>
    <property type="project" value="UniProtKB-SubCell"/>
</dbReference>
<feature type="transmembrane region" description="Helical" evidence="3">
    <location>
        <begin position="111"/>
        <end position="133"/>
    </location>
</feature>
<comment type="subcellular location">
    <subcellularLocation>
        <location evidence="2">Cell membrane</location>
        <topology evidence="2">Multi-pass membrane protein</topology>
    </subcellularLocation>
</comment>
<dbReference type="PANTHER" id="PTHR34295">
    <property type="entry name" value="BIOTIN TRANSPORTER BIOY"/>
    <property type="match status" value="1"/>
</dbReference>
<evidence type="ECO:0000256" key="1">
    <source>
        <dbReference type="ARBA" id="ARBA00010692"/>
    </source>
</evidence>
<evidence type="ECO:0000256" key="2">
    <source>
        <dbReference type="PIRNR" id="PIRNR016661"/>
    </source>
</evidence>
<dbReference type="InterPro" id="IPR003784">
    <property type="entry name" value="BioY"/>
</dbReference>
<feature type="transmembrane region" description="Helical" evidence="3">
    <location>
        <begin position="20"/>
        <end position="45"/>
    </location>
</feature>
<dbReference type="AlphaFoldDB" id="A0A974BHC9"/>
<name>A0A974BHC9_SEDHY</name>
<protein>
    <recommendedName>
        <fullName evidence="2">Biotin transporter</fullName>
    </recommendedName>
</protein>
<dbReference type="EMBL" id="JACBNQ010000001">
    <property type="protein sequence ID" value="NYB72946.1"/>
    <property type="molecule type" value="Genomic_DNA"/>
</dbReference>
<keyword evidence="3" id="KW-0812">Transmembrane</keyword>
<proteinExistence type="inferred from homology"/>
<dbReference type="Gene3D" id="1.10.1760.20">
    <property type="match status" value="1"/>
</dbReference>
<evidence type="ECO:0000313" key="5">
    <source>
        <dbReference type="Proteomes" id="UP000611629"/>
    </source>
</evidence>
<keyword evidence="2" id="KW-1003">Cell membrane</keyword>
<accession>A0A974BHC9</accession>
<keyword evidence="3" id="KW-1133">Transmembrane helix</keyword>
<gene>
    <name evidence="4" type="ORF">HZF24_02185</name>
</gene>
<evidence type="ECO:0000256" key="3">
    <source>
        <dbReference type="SAM" id="Phobius"/>
    </source>
</evidence>
<comment type="caution">
    <text evidence="4">The sequence shown here is derived from an EMBL/GenBank/DDBJ whole genome shotgun (WGS) entry which is preliminary data.</text>
</comment>
<reference evidence="4" key="1">
    <citation type="submission" date="2020-07" db="EMBL/GenBank/DDBJ databases">
        <title>Genomic analysis of a strain of Sedimentibacter Hydroxybenzoicus DSM7310.</title>
        <authorList>
            <person name="Ma S."/>
        </authorList>
    </citation>
    <scope>NUCLEOTIDE SEQUENCE</scope>
    <source>
        <strain evidence="4">DSM 7310</strain>
    </source>
</reference>
<feature type="transmembrane region" description="Helical" evidence="3">
    <location>
        <begin position="80"/>
        <end position="99"/>
    </location>
</feature>
<dbReference type="Pfam" id="PF02632">
    <property type="entry name" value="BioY"/>
    <property type="match status" value="1"/>
</dbReference>
<dbReference type="PIRSF" id="PIRSF016661">
    <property type="entry name" value="BioY"/>
    <property type="match status" value="1"/>
</dbReference>
<organism evidence="4 5">
    <name type="scientific">Sedimentibacter hydroxybenzoicus DSM 7310</name>
    <dbReference type="NCBI Taxonomy" id="1123245"/>
    <lineage>
        <taxon>Bacteria</taxon>
        <taxon>Bacillati</taxon>
        <taxon>Bacillota</taxon>
        <taxon>Tissierellia</taxon>
        <taxon>Sedimentibacter</taxon>
    </lineage>
</organism>
<dbReference type="PANTHER" id="PTHR34295:SF1">
    <property type="entry name" value="BIOTIN TRANSPORTER BIOY"/>
    <property type="match status" value="1"/>
</dbReference>
<keyword evidence="5" id="KW-1185">Reference proteome</keyword>
<feature type="transmembrane region" description="Helical" evidence="3">
    <location>
        <begin position="153"/>
        <end position="171"/>
    </location>
</feature>
<evidence type="ECO:0000313" key="4">
    <source>
        <dbReference type="EMBL" id="NYB72946.1"/>
    </source>
</evidence>
<dbReference type="GO" id="GO:0015225">
    <property type="term" value="F:biotin transmembrane transporter activity"/>
    <property type="evidence" value="ECO:0007669"/>
    <property type="project" value="UniProtKB-UniRule"/>
</dbReference>
<keyword evidence="2" id="KW-0813">Transport</keyword>
<keyword evidence="2 3" id="KW-0472">Membrane</keyword>
<dbReference type="Proteomes" id="UP000611629">
    <property type="component" value="Unassembled WGS sequence"/>
</dbReference>
<comment type="similarity">
    <text evidence="1 2">Belongs to the BioY family.</text>
</comment>
<sequence>MKLSTKDITQIGMFTALTAIGAFVSIPVGPVPITLQSFFVLLSGIILGSKKAMYSQIAYLLLGLSGLPIFSNFTGGFQAVFKPSFGFLIGYITIAFLIGKITESKSNNTNNLILAVFLGTVVLYIIGIPYMYYILNIMLDKNLNIMQVLNMGMFMFIPGDTVKAALAVYVGKKIKGYKGI</sequence>